<feature type="domain" description="Leucine-binding protein" evidence="5">
    <location>
        <begin position="38"/>
        <end position="374"/>
    </location>
</feature>
<feature type="chain" id="PRO_5045827310" evidence="4">
    <location>
        <begin position="22"/>
        <end position="388"/>
    </location>
</feature>
<keyword evidence="2 4" id="KW-0732">Signal</keyword>
<reference evidence="6" key="2">
    <citation type="submission" date="2021-08" db="EMBL/GenBank/DDBJ databases">
        <authorList>
            <person name="Tani A."/>
            <person name="Ola A."/>
            <person name="Ogura Y."/>
            <person name="Katsura K."/>
            <person name="Hayashi T."/>
        </authorList>
    </citation>
    <scope>NUCLEOTIDE SEQUENCE</scope>
    <source>
        <strain evidence="6">KCTC 52305</strain>
    </source>
</reference>
<dbReference type="EMBL" id="BPQH01000019">
    <property type="protein sequence ID" value="GJD52425.1"/>
    <property type="molecule type" value="Genomic_DNA"/>
</dbReference>
<dbReference type="Gene3D" id="3.40.50.2300">
    <property type="match status" value="2"/>
</dbReference>
<dbReference type="CDD" id="cd19986">
    <property type="entry name" value="PBP1_ABC_HAAT-like"/>
    <property type="match status" value="1"/>
</dbReference>
<comment type="similarity">
    <text evidence="1">Belongs to the leucine-binding protein family.</text>
</comment>
<keyword evidence="3" id="KW-0813">Transport</keyword>
<feature type="signal peptide" evidence="4">
    <location>
        <begin position="1"/>
        <end position="21"/>
    </location>
</feature>
<reference evidence="6" key="1">
    <citation type="journal article" date="2021" name="Front. Microbiol.">
        <title>Comprehensive Comparative Genomics and Phenotyping of Methylobacterium Species.</title>
        <authorList>
            <person name="Alessa O."/>
            <person name="Ogura Y."/>
            <person name="Fujitani Y."/>
            <person name="Takami H."/>
            <person name="Hayashi T."/>
            <person name="Sahin N."/>
            <person name="Tani A."/>
        </authorList>
    </citation>
    <scope>NUCLEOTIDE SEQUENCE</scope>
    <source>
        <strain evidence="6">KCTC 52305</strain>
    </source>
</reference>
<keyword evidence="7" id="KW-1185">Reference proteome</keyword>
<proteinExistence type="inferred from homology"/>
<name>A0ABQ4R423_9HYPH</name>
<dbReference type="Pfam" id="PF13458">
    <property type="entry name" value="Peripla_BP_6"/>
    <property type="match status" value="1"/>
</dbReference>
<dbReference type="RefSeq" id="WP_128564538.1">
    <property type="nucleotide sequence ID" value="NZ_BPQH01000019.1"/>
</dbReference>
<dbReference type="InterPro" id="IPR051010">
    <property type="entry name" value="BCAA_transport"/>
</dbReference>
<dbReference type="PROSITE" id="PS51318">
    <property type="entry name" value="TAT"/>
    <property type="match status" value="1"/>
</dbReference>
<keyword evidence="3" id="KW-0029">Amino-acid transport</keyword>
<dbReference type="SUPFAM" id="SSF53822">
    <property type="entry name" value="Periplasmic binding protein-like I"/>
    <property type="match status" value="1"/>
</dbReference>
<evidence type="ECO:0000256" key="2">
    <source>
        <dbReference type="ARBA" id="ARBA00022729"/>
    </source>
</evidence>
<evidence type="ECO:0000313" key="7">
    <source>
        <dbReference type="Proteomes" id="UP001055167"/>
    </source>
</evidence>
<evidence type="ECO:0000256" key="4">
    <source>
        <dbReference type="SAM" id="SignalP"/>
    </source>
</evidence>
<dbReference type="InterPro" id="IPR028082">
    <property type="entry name" value="Peripla_BP_I"/>
</dbReference>
<dbReference type="PANTHER" id="PTHR30483:SF6">
    <property type="entry name" value="PERIPLASMIC BINDING PROTEIN OF ABC TRANSPORTER FOR NATURAL AMINO ACIDS"/>
    <property type="match status" value="1"/>
</dbReference>
<comment type="caution">
    <text evidence="6">The sequence shown here is derived from an EMBL/GenBank/DDBJ whole genome shotgun (WGS) entry which is preliminary data.</text>
</comment>
<sequence length="388" mass="40758">MRTTRRVFLRSAATLAAGGLAAPGVLRSAFAQGAGSTTRIGMVLPVTGPGADAGRFALNGARLALDAVNKAGGVLGKPLEIVTEDDQTTNPGAVLAFSKLASQPDLVGFLGSIRSTQNHAMAPDILKTGKPVCFGGTDPVLTQLGNPWLFRFRPNDSFSARVIAEFGVNSLKKKKWALIHSTDAFGTSGAKALAEALGKAGATVALDQGYTNQSQDFTPVVLAIRQSGAEVIGSYFTFENDLGIFARQLRQLGVTAPWVGSPSIVNVTALKLAGPSLFGTYGVADYAEDSSPAAKAFGKAYRDATKIAPDNQSSWTYDAVTVLAMAINKAGRTDPQAIREALLAVRGHEGAEGTYNFDKNGDGLHGYNVVRNEKGGIVFDKRIDFYQG</sequence>
<organism evidence="6 7">
    <name type="scientific">Methylobacterium crusticola</name>
    <dbReference type="NCBI Taxonomy" id="1697972"/>
    <lineage>
        <taxon>Bacteria</taxon>
        <taxon>Pseudomonadati</taxon>
        <taxon>Pseudomonadota</taxon>
        <taxon>Alphaproteobacteria</taxon>
        <taxon>Hyphomicrobiales</taxon>
        <taxon>Methylobacteriaceae</taxon>
        <taxon>Methylobacterium</taxon>
    </lineage>
</organism>
<evidence type="ECO:0000256" key="1">
    <source>
        <dbReference type="ARBA" id="ARBA00010062"/>
    </source>
</evidence>
<evidence type="ECO:0000259" key="5">
    <source>
        <dbReference type="Pfam" id="PF13458"/>
    </source>
</evidence>
<dbReference type="Proteomes" id="UP001055167">
    <property type="component" value="Unassembled WGS sequence"/>
</dbReference>
<dbReference type="PANTHER" id="PTHR30483">
    <property type="entry name" value="LEUCINE-SPECIFIC-BINDING PROTEIN"/>
    <property type="match status" value="1"/>
</dbReference>
<protein>
    <submittedName>
        <fullName evidence="6">Leucine-, isoleucine-, valine-, threonine-, and alanine-binding protein</fullName>
    </submittedName>
</protein>
<dbReference type="InterPro" id="IPR006311">
    <property type="entry name" value="TAT_signal"/>
</dbReference>
<evidence type="ECO:0000313" key="6">
    <source>
        <dbReference type="EMBL" id="GJD52425.1"/>
    </source>
</evidence>
<accession>A0ABQ4R423</accession>
<dbReference type="InterPro" id="IPR028081">
    <property type="entry name" value="Leu-bd"/>
</dbReference>
<evidence type="ECO:0000256" key="3">
    <source>
        <dbReference type="ARBA" id="ARBA00022970"/>
    </source>
</evidence>
<gene>
    <name evidence="6" type="primary">braC_8</name>
    <name evidence="6" type="ORF">OPKNFCMD_5190</name>
</gene>